<reference evidence="3" key="1">
    <citation type="journal article" date="2017" name="Nat. Commun.">
        <title>The asparagus genome sheds light on the origin and evolution of a young Y chromosome.</title>
        <authorList>
            <person name="Harkess A."/>
            <person name="Zhou J."/>
            <person name="Xu C."/>
            <person name="Bowers J.E."/>
            <person name="Van der Hulst R."/>
            <person name="Ayyampalayam S."/>
            <person name="Mercati F."/>
            <person name="Riccardi P."/>
            <person name="McKain M.R."/>
            <person name="Kakrana A."/>
            <person name="Tang H."/>
            <person name="Ray J."/>
            <person name="Groenendijk J."/>
            <person name="Arikit S."/>
            <person name="Mathioni S.M."/>
            <person name="Nakano M."/>
            <person name="Shan H."/>
            <person name="Telgmann-Rauber A."/>
            <person name="Kanno A."/>
            <person name="Yue Z."/>
            <person name="Chen H."/>
            <person name="Li W."/>
            <person name="Chen Y."/>
            <person name="Xu X."/>
            <person name="Zhang Y."/>
            <person name="Luo S."/>
            <person name="Chen H."/>
            <person name="Gao J."/>
            <person name="Mao Z."/>
            <person name="Pires J.C."/>
            <person name="Luo M."/>
            <person name="Kudrna D."/>
            <person name="Wing R.A."/>
            <person name="Meyers B.C."/>
            <person name="Yi K."/>
            <person name="Kong H."/>
            <person name="Lavrijsen P."/>
            <person name="Sunseri F."/>
            <person name="Falavigna A."/>
            <person name="Ye Y."/>
            <person name="Leebens-Mack J.H."/>
            <person name="Chen G."/>
        </authorList>
    </citation>
    <scope>NUCLEOTIDE SEQUENCE [LARGE SCALE GENOMIC DNA]</scope>
    <source>
        <strain evidence="3">cv. DH0086</strain>
    </source>
</reference>
<gene>
    <name evidence="2" type="ORF">A4U43_C05F15800</name>
</gene>
<accession>A0A5P1ERW7</accession>
<protein>
    <submittedName>
        <fullName evidence="2">Uncharacterized protein</fullName>
    </submittedName>
</protein>
<organism evidence="2 3">
    <name type="scientific">Asparagus officinalis</name>
    <name type="common">Garden asparagus</name>
    <dbReference type="NCBI Taxonomy" id="4686"/>
    <lineage>
        <taxon>Eukaryota</taxon>
        <taxon>Viridiplantae</taxon>
        <taxon>Streptophyta</taxon>
        <taxon>Embryophyta</taxon>
        <taxon>Tracheophyta</taxon>
        <taxon>Spermatophyta</taxon>
        <taxon>Magnoliopsida</taxon>
        <taxon>Liliopsida</taxon>
        <taxon>Asparagales</taxon>
        <taxon>Asparagaceae</taxon>
        <taxon>Asparagoideae</taxon>
        <taxon>Asparagus</taxon>
    </lineage>
</organism>
<feature type="region of interest" description="Disordered" evidence="1">
    <location>
        <begin position="88"/>
        <end position="109"/>
    </location>
</feature>
<sequence length="127" mass="13779">MAVVEPKVIHLDEGYLAHKEEERANQETRVGTEAGTKKEGDAEGRLALHLKEVGLGYPYPYQTNEVGTKDWERMRMMLIGPQVLAHNTLGSHSEASPPACSSSQYEGVSPRISNCANESGGRVLAAS</sequence>
<evidence type="ECO:0000313" key="2">
    <source>
        <dbReference type="EMBL" id="ONK68768.1"/>
    </source>
</evidence>
<evidence type="ECO:0000313" key="3">
    <source>
        <dbReference type="Proteomes" id="UP000243459"/>
    </source>
</evidence>
<name>A0A5P1ERW7_ASPOF</name>
<dbReference type="Gramene" id="ONK68768">
    <property type="protein sequence ID" value="ONK68768"/>
    <property type="gene ID" value="A4U43_C05F15800"/>
</dbReference>
<dbReference type="AlphaFoldDB" id="A0A5P1ERW7"/>
<evidence type="ECO:0000256" key="1">
    <source>
        <dbReference type="SAM" id="MobiDB-lite"/>
    </source>
</evidence>
<proteinExistence type="predicted"/>
<dbReference type="EMBL" id="CM007385">
    <property type="protein sequence ID" value="ONK68768.1"/>
    <property type="molecule type" value="Genomic_DNA"/>
</dbReference>
<feature type="region of interest" description="Disordered" evidence="1">
    <location>
        <begin position="21"/>
        <end position="43"/>
    </location>
</feature>
<dbReference type="Proteomes" id="UP000243459">
    <property type="component" value="Chromosome 5"/>
</dbReference>
<keyword evidence="3" id="KW-1185">Reference proteome</keyword>